<gene>
    <name evidence="1" type="ORF">GCM10009102_24360</name>
</gene>
<accession>A0ABP3T792</accession>
<protein>
    <submittedName>
        <fullName evidence="1">Uncharacterized protein</fullName>
    </submittedName>
</protein>
<comment type="caution">
    <text evidence="1">The sequence shown here is derived from an EMBL/GenBank/DDBJ whole genome shotgun (WGS) entry which is preliminary data.</text>
</comment>
<organism evidence="1 2">
    <name type="scientific">Sphingomonas insulae</name>
    <dbReference type="NCBI Taxonomy" id="424800"/>
    <lineage>
        <taxon>Bacteria</taxon>
        <taxon>Pseudomonadati</taxon>
        <taxon>Pseudomonadota</taxon>
        <taxon>Alphaproteobacteria</taxon>
        <taxon>Sphingomonadales</taxon>
        <taxon>Sphingomonadaceae</taxon>
        <taxon>Sphingomonas</taxon>
    </lineage>
</organism>
<dbReference type="Proteomes" id="UP001500238">
    <property type="component" value="Unassembled WGS sequence"/>
</dbReference>
<dbReference type="EMBL" id="BAAAES010000009">
    <property type="protein sequence ID" value="GAA0672294.1"/>
    <property type="molecule type" value="Genomic_DNA"/>
</dbReference>
<proteinExistence type="predicted"/>
<evidence type="ECO:0000313" key="2">
    <source>
        <dbReference type="Proteomes" id="UP001500238"/>
    </source>
</evidence>
<sequence>MRITKSQIGLAAVVLLAPGGFLLGATLIANHYRKRGETRPPEPPIVP</sequence>
<keyword evidence="2" id="KW-1185">Reference proteome</keyword>
<name>A0ABP3T792_9SPHN</name>
<dbReference type="RefSeq" id="WP_166753140.1">
    <property type="nucleotide sequence ID" value="NZ_BAAAES010000009.1"/>
</dbReference>
<reference evidence="2" key="1">
    <citation type="journal article" date="2019" name="Int. J. Syst. Evol. Microbiol.">
        <title>The Global Catalogue of Microorganisms (GCM) 10K type strain sequencing project: providing services to taxonomists for standard genome sequencing and annotation.</title>
        <authorList>
            <consortium name="The Broad Institute Genomics Platform"/>
            <consortium name="The Broad Institute Genome Sequencing Center for Infectious Disease"/>
            <person name="Wu L."/>
            <person name="Ma J."/>
        </authorList>
    </citation>
    <scope>NUCLEOTIDE SEQUENCE [LARGE SCALE GENOMIC DNA]</scope>
    <source>
        <strain evidence="2">JCM 14603</strain>
    </source>
</reference>
<evidence type="ECO:0000313" key="1">
    <source>
        <dbReference type="EMBL" id="GAA0672294.1"/>
    </source>
</evidence>